<proteinExistence type="predicted"/>
<name>A0A6L9XWY9_9MICO</name>
<dbReference type="InterPro" id="IPR011257">
    <property type="entry name" value="DNA_glycosylase"/>
</dbReference>
<keyword evidence="5" id="KW-1185">Reference proteome</keyword>
<dbReference type="Proteomes" id="UP000474967">
    <property type="component" value="Unassembled WGS sequence"/>
</dbReference>
<reference evidence="4 5" key="1">
    <citation type="journal article" date="2014" name="J. Microbiol.">
        <title>Diaminobutyricibacter tongyongensis gen. nov., sp. nov. and Homoserinibacter gongjuensis gen. nov., sp. nov. belong to the family Microbacteriaceae.</title>
        <authorList>
            <person name="Kim S.J."/>
            <person name="Ahn J.H."/>
            <person name="Weon H.Y."/>
            <person name="Hamada M."/>
            <person name="Suzuki K."/>
            <person name="Kwon S.W."/>
        </authorList>
    </citation>
    <scope>NUCLEOTIDE SEQUENCE [LARGE SCALE GENOMIC DNA]</scope>
    <source>
        <strain evidence="4 5">NBRC 108724</strain>
    </source>
</reference>
<dbReference type="GO" id="GO:0006307">
    <property type="term" value="P:DNA alkylation repair"/>
    <property type="evidence" value="ECO:0007669"/>
    <property type="project" value="TreeGrafter"/>
</dbReference>
<accession>A0A6L9XWY9</accession>
<sequence>MPTEPGGRPESQPVTTVYRPSEPVDLRHTLGPLGRGPYDPTTVWDARGLWRTFRTPDGPVTLRVEATSDGFRATAWGPGADWAIAGVPQLLGGDDDWSALDVSASPLLRESRRRNPGIRLTRTRRVFEALAPAIVEQKVTSVEAYRSWARLVRRFGEPAPGPAPEGMRVVPSPVTWRRIPSWEWHKAGVDPRRSRAVVESATVADSLERATASAASLAEAAARLRTVLGVGVWTAAETLQRSHGDPDAVSVGDYHLAHYVGSALIGRRVDDDGMLELLEPWAGQRQRVIRLILASGHRDERHGPRMTIQDHRNH</sequence>
<dbReference type="Gene3D" id="1.10.340.30">
    <property type="entry name" value="Hypothetical protein, domain 2"/>
    <property type="match status" value="1"/>
</dbReference>
<protein>
    <submittedName>
        <fullName evidence="4">DNA-3-methyladenine glycosylase 2 family protein</fullName>
    </submittedName>
</protein>
<dbReference type="PANTHER" id="PTHR43003:SF6">
    <property type="entry name" value="DNA GLYCOSYLASE"/>
    <property type="match status" value="1"/>
</dbReference>
<organism evidence="4 5">
    <name type="scientific">Leifsonia tongyongensis</name>
    <dbReference type="NCBI Taxonomy" id="1268043"/>
    <lineage>
        <taxon>Bacteria</taxon>
        <taxon>Bacillati</taxon>
        <taxon>Actinomycetota</taxon>
        <taxon>Actinomycetes</taxon>
        <taxon>Micrococcales</taxon>
        <taxon>Microbacteriaceae</taxon>
        <taxon>Leifsonia</taxon>
    </lineage>
</organism>
<dbReference type="InterPro" id="IPR051912">
    <property type="entry name" value="Alkylbase_DNA_Glycosylase/TA"/>
</dbReference>
<evidence type="ECO:0000256" key="1">
    <source>
        <dbReference type="ARBA" id="ARBA00022763"/>
    </source>
</evidence>
<dbReference type="GO" id="GO:0005737">
    <property type="term" value="C:cytoplasm"/>
    <property type="evidence" value="ECO:0007669"/>
    <property type="project" value="TreeGrafter"/>
</dbReference>
<dbReference type="GO" id="GO:0008725">
    <property type="term" value="F:DNA-3-methyladenine glycosylase activity"/>
    <property type="evidence" value="ECO:0007669"/>
    <property type="project" value="TreeGrafter"/>
</dbReference>
<evidence type="ECO:0000313" key="5">
    <source>
        <dbReference type="Proteomes" id="UP000474967"/>
    </source>
</evidence>
<dbReference type="AlphaFoldDB" id="A0A6L9XWY9"/>
<evidence type="ECO:0000313" key="4">
    <source>
        <dbReference type="EMBL" id="NEN05574.1"/>
    </source>
</evidence>
<dbReference type="GO" id="GO:0032993">
    <property type="term" value="C:protein-DNA complex"/>
    <property type="evidence" value="ECO:0007669"/>
    <property type="project" value="TreeGrafter"/>
</dbReference>
<gene>
    <name evidence="4" type="ORF">G3T36_06780</name>
</gene>
<dbReference type="PANTHER" id="PTHR43003">
    <property type="entry name" value="DNA-3-METHYLADENINE GLYCOSYLASE"/>
    <property type="match status" value="1"/>
</dbReference>
<dbReference type="GO" id="GO:0032131">
    <property type="term" value="F:alkylated DNA binding"/>
    <property type="evidence" value="ECO:0007669"/>
    <property type="project" value="TreeGrafter"/>
</dbReference>
<comment type="caution">
    <text evidence="4">The sequence shown here is derived from an EMBL/GenBank/DDBJ whole genome shotgun (WGS) entry which is preliminary data.</text>
</comment>
<feature type="region of interest" description="Disordered" evidence="3">
    <location>
        <begin position="1"/>
        <end position="33"/>
    </location>
</feature>
<dbReference type="GO" id="GO:0043916">
    <property type="term" value="F:DNA-7-methylguanine glycosylase activity"/>
    <property type="evidence" value="ECO:0007669"/>
    <property type="project" value="TreeGrafter"/>
</dbReference>
<dbReference type="GO" id="GO:0006285">
    <property type="term" value="P:base-excision repair, AP site formation"/>
    <property type="evidence" value="ECO:0007669"/>
    <property type="project" value="TreeGrafter"/>
</dbReference>
<evidence type="ECO:0000256" key="2">
    <source>
        <dbReference type="ARBA" id="ARBA00023204"/>
    </source>
</evidence>
<keyword evidence="1" id="KW-0227">DNA damage</keyword>
<keyword evidence="2" id="KW-0234">DNA repair</keyword>
<evidence type="ECO:0000256" key="3">
    <source>
        <dbReference type="SAM" id="MobiDB-lite"/>
    </source>
</evidence>
<dbReference type="EMBL" id="JAAGWY010000001">
    <property type="protein sequence ID" value="NEN05574.1"/>
    <property type="molecule type" value="Genomic_DNA"/>
</dbReference>
<dbReference type="SUPFAM" id="SSF48150">
    <property type="entry name" value="DNA-glycosylase"/>
    <property type="match status" value="1"/>
</dbReference>